<protein>
    <recommendedName>
        <fullName evidence="1">HTH cro/C1-type domain-containing protein</fullName>
    </recommendedName>
</protein>
<dbReference type="SMART" id="SM00530">
    <property type="entry name" value="HTH_XRE"/>
    <property type="match status" value="1"/>
</dbReference>
<gene>
    <name evidence="2" type="ordered locus">CKL_2013</name>
</gene>
<dbReference type="GO" id="GO:0003677">
    <property type="term" value="F:DNA binding"/>
    <property type="evidence" value="ECO:0007669"/>
    <property type="project" value="InterPro"/>
</dbReference>
<evidence type="ECO:0000313" key="3">
    <source>
        <dbReference type="Proteomes" id="UP000002411"/>
    </source>
</evidence>
<reference evidence="2 3" key="1">
    <citation type="journal article" date="2008" name="Proc. Natl. Acad. Sci. U.S.A.">
        <title>The genome of Clostridium kluyveri, a strict anaerobe with unique metabolic features.</title>
        <authorList>
            <person name="Seedorf H."/>
            <person name="Fricke W.F."/>
            <person name="Veith B."/>
            <person name="Brueggemann H."/>
            <person name="Liesegang H."/>
            <person name="Strittmatter A."/>
            <person name="Miethke M."/>
            <person name="Buckel W."/>
            <person name="Hinderberger J."/>
            <person name="Li F."/>
            <person name="Hagemeier C."/>
            <person name="Thauer R.K."/>
            <person name="Gottschalk G."/>
        </authorList>
    </citation>
    <scope>NUCLEOTIDE SEQUENCE [LARGE SCALE GENOMIC DNA]</scope>
    <source>
        <strain evidence="3">ATCC 8527 / DSM 555 / NCIMB 10680</strain>
    </source>
</reference>
<dbReference type="HOGENOM" id="CLU_066192_17_15_9"/>
<dbReference type="AlphaFoldDB" id="A5MYS9"/>
<dbReference type="RefSeq" id="WP_012102351.1">
    <property type="nucleotide sequence ID" value="NC_009706.1"/>
</dbReference>
<dbReference type="Proteomes" id="UP000002411">
    <property type="component" value="Chromosome"/>
</dbReference>
<sequence length="100" mass="11072">MNFGTRLSELIDKFNISTYKLSKLSGVAQSTISDIVNGRNKNPSLETLLKFSSSLNITLSELIGETELKLTPDLKELVDGAKDLTPEQLELLSKFIQSLK</sequence>
<feature type="domain" description="HTH cro/C1-type" evidence="1">
    <location>
        <begin position="7"/>
        <end position="62"/>
    </location>
</feature>
<dbReference type="PROSITE" id="PS50943">
    <property type="entry name" value="HTH_CROC1"/>
    <property type="match status" value="1"/>
</dbReference>
<dbReference type="InterPro" id="IPR010982">
    <property type="entry name" value="Lambda_DNA-bd_dom_sf"/>
</dbReference>
<dbReference type="eggNOG" id="COG1476">
    <property type="taxonomic scope" value="Bacteria"/>
</dbReference>
<accession>A5MYS9</accession>
<organism evidence="2 3">
    <name type="scientific">Clostridium kluyveri (strain ATCC 8527 / DSM 555 / NBRC 12016 / NCIMB 10680 / K1)</name>
    <dbReference type="NCBI Taxonomy" id="431943"/>
    <lineage>
        <taxon>Bacteria</taxon>
        <taxon>Bacillati</taxon>
        <taxon>Bacillota</taxon>
        <taxon>Clostridia</taxon>
        <taxon>Eubacteriales</taxon>
        <taxon>Clostridiaceae</taxon>
        <taxon>Clostridium</taxon>
    </lineage>
</organism>
<evidence type="ECO:0000259" key="1">
    <source>
        <dbReference type="PROSITE" id="PS50943"/>
    </source>
</evidence>
<dbReference type="EMBL" id="CP000673">
    <property type="protein sequence ID" value="EDK34025.1"/>
    <property type="molecule type" value="Genomic_DNA"/>
</dbReference>
<dbReference type="STRING" id="431943.CKL_2013"/>
<dbReference type="Pfam" id="PF13443">
    <property type="entry name" value="HTH_26"/>
    <property type="match status" value="1"/>
</dbReference>
<dbReference type="Gene3D" id="1.10.260.40">
    <property type="entry name" value="lambda repressor-like DNA-binding domains"/>
    <property type="match status" value="1"/>
</dbReference>
<evidence type="ECO:0000313" key="2">
    <source>
        <dbReference type="EMBL" id="EDK34025.1"/>
    </source>
</evidence>
<dbReference type="CDD" id="cd00093">
    <property type="entry name" value="HTH_XRE"/>
    <property type="match status" value="1"/>
</dbReference>
<keyword evidence="3" id="KW-1185">Reference proteome</keyword>
<dbReference type="KEGG" id="ckl:CKL_2013"/>
<dbReference type="InterPro" id="IPR001387">
    <property type="entry name" value="Cro/C1-type_HTH"/>
</dbReference>
<dbReference type="SUPFAM" id="SSF47413">
    <property type="entry name" value="lambda repressor-like DNA-binding domains"/>
    <property type="match status" value="1"/>
</dbReference>
<name>A5MYS9_CLOK5</name>
<proteinExistence type="predicted"/>